<keyword evidence="3" id="KW-1185">Reference proteome</keyword>
<dbReference type="Proteomes" id="UP000001847">
    <property type="component" value="Chromosome I"/>
</dbReference>
<reference evidence="2 3" key="1">
    <citation type="journal article" date="2008" name="PLoS ONE">
        <title>Genome sequence of the saprophyte Leptospira biflexa provides insights into the evolution of Leptospira and the pathogenesis of leptospirosis.</title>
        <authorList>
            <person name="Picardeau M."/>
            <person name="Bulach D.M."/>
            <person name="Bouchier C."/>
            <person name="Zuerner R.L."/>
            <person name="Zidane N."/>
            <person name="Wilson P.J."/>
            <person name="Creno S."/>
            <person name="Kuczek E.S."/>
            <person name="Bommezzadri S."/>
            <person name="Davis J.C."/>
            <person name="McGrath A."/>
            <person name="Johnson M.J."/>
            <person name="Boursaux-Eude C."/>
            <person name="Seemann T."/>
            <person name="Rouy Z."/>
            <person name="Coppel R.L."/>
            <person name="Rood J.I."/>
            <person name="Lajus A."/>
            <person name="Davies J.K."/>
            <person name="Medigue C."/>
            <person name="Adler B."/>
        </authorList>
    </citation>
    <scope>NUCLEOTIDE SEQUENCE [LARGE SCALE GENOMIC DNA]</scope>
    <source>
        <strain evidence="3">Patoc 1 / ATCC 23582 / Paris</strain>
    </source>
</reference>
<accession>B0SRM9</accession>
<evidence type="ECO:0000313" key="2">
    <source>
        <dbReference type="EMBL" id="ABZ97824.1"/>
    </source>
</evidence>
<keyword evidence="1" id="KW-0812">Transmembrane</keyword>
<feature type="transmembrane region" description="Helical" evidence="1">
    <location>
        <begin position="12"/>
        <end position="34"/>
    </location>
</feature>
<evidence type="ECO:0000256" key="1">
    <source>
        <dbReference type="SAM" id="Phobius"/>
    </source>
</evidence>
<keyword evidence="1" id="KW-1133">Transmembrane helix</keyword>
<gene>
    <name evidence="2" type="ordered locus">LEPBI_I1718</name>
</gene>
<dbReference type="EMBL" id="CP000786">
    <property type="protein sequence ID" value="ABZ97824.1"/>
    <property type="molecule type" value="Genomic_DNA"/>
</dbReference>
<name>B0SRM9_LEPBP</name>
<dbReference type="HOGENOM" id="CLU_3329563_0_0_12"/>
<dbReference type="AlphaFoldDB" id="B0SRM9"/>
<keyword evidence="1" id="KW-0472">Membrane</keyword>
<protein>
    <submittedName>
        <fullName evidence="2">Uncharacterized protein</fullName>
    </submittedName>
</protein>
<sequence length="38" mass="4300">MTTQAELNWQGILIMTVSLVSVISLTVVCVILLFRNRH</sequence>
<proteinExistence type="predicted"/>
<dbReference type="KEGG" id="lbi:LEPBI_I1718"/>
<organism evidence="2 3">
    <name type="scientific">Leptospira biflexa serovar Patoc (strain Patoc 1 / ATCC 23582 / Paris)</name>
    <dbReference type="NCBI Taxonomy" id="456481"/>
    <lineage>
        <taxon>Bacteria</taxon>
        <taxon>Pseudomonadati</taxon>
        <taxon>Spirochaetota</taxon>
        <taxon>Spirochaetia</taxon>
        <taxon>Leptospirales</taxon>
        <taxon>Leptospiraceae</taxon>
        <taxon>Leptospira</taxon>
    </lineage>
</organism>
<evidence type="ECO:0000313" key="3">
    <source>
        <dbReference type="Proteomes" id="UP000001847"/>
    </source>
</evidence>